<evidence type="ECO:0000256" key="3">
    <source>
        <dbReference type="ARBA" id="ARBA00022670"/>
    </source>
</evidence>
<evidence type="ECO:0000256" key="12">
    <source>
        <dbReference type="ARBA" id="ARBA00022840"/>
    </source>
</evidence>
<protein>
    <submittedName>
        <fullName evidence="19">Nonstructural polyprotein</fullName>
    </submittedName>
</protein>
<keyword evidence="6" id="KW-0479">Metal-binding</keyword>
<dbReference type="Gene3D" id="3.40.220.10">
    <property type="entry name" value="Leucine Aminopeptidase, subunit E, domain 1"/>
    <property type="match status" value="1"/>
</dbReference>
<dbReference type="InterPro" id="IPR027417">
    <property type="entry name" value="P-loop_NTPase"/>
</dbReference>
<organism evidence="19 20">
    <name type="scientific">Bat hepatitis E virus</name>
    <dbReference type="NCBI Taxonomy" id="1216472"/>
    <lineage>
        <taxon>Viruses</taxon>
        <taxon>Riboviria</taxon>
        <taxon>Orthornavirae</taxon>
        <taxon>Kitrinoviricota</taxon>
        <taxon>Alsuviricetes</taxon>
        <taxon>Hepelivirales</taxon>
        <taxon>Hepeviridae</taxon>
        <taxon>Orthohepevirinae</taxon>
        <taxon>Chirohepevirus</taxon>
        <taxon>Chirohepevirus eptesici</taxon>
    </lineage>
</organism>
<dbReference type="GO" id="GO:0003968">
    <property type="term" value="F:RNA-directed RNA polymerase activity"/>
    <property type="evidence" value="ECO:0007669"/>
    <property type="project" value="UniProtKB-KW"/>
</dbReference>
<dbReference type="GeneID" id="13436209"/>
<evidence type="ECO:0000256" key="4">
    <source>
        <dbReference type="ARBA" id="ARBA00022679"/>
    </source>
</evidence>
<evidence type="ECO:0000256" key="9">
    <source>
        <dbReference type="ARBA" id="ARBA00022806"/>
    </source>
</evidence>
<feature type="region of interest" description="Disordered" evidence="14">
    <location>
        <begin position="596"/>
        <end position="619"/>
    </location>
</feature>
<dbReference type="PROSITE" id="PS51657">
    <property type="entry name" value="PSRV_HELICASE"/>
    <property type="match status" value="1"/>
</dbReference>
<keyword evidence="9" id="KW-0347">Helicase</keyword>
<dbReference type="SUPFAM" id="SSF52949">
    <property type="entry name" value="Macro domain-like"/>
    <property type="match status" value="1"/>
</dbReference>
<dbReference type="InterPro" id="IPR043472">
    <property type="entry name" value="Macro_dom-like"/>
</dbReference>
<evidence type="ECO:0000256" key="1">
    <source>
        <dbReference type="ARBA" id="ARBA00001946"/>
    </source>
</evidence>
<dbReference type="InterPro" id="IPR044371">
    <property type="entry name" value="Macro_X_NSP3-like"/>
</dbReference>
<evidence type="ECO:0000259" key="18">
    <source>
        <dbReference type="PROSITE" id="PS51743"/>
    </source>
</evidence>
<evidence type="ECO:0000256" key="5">
    <source>
        <dbReference type="ARBA" id="ARBA00022695"/>
    </source>
</evidence>
<name>I7FEV0_9VIRU</name>
<dbReference type="SUPFAM" id="SSF52540">
    <property type="entry name" value="P-loop containing nucleoside triphosphate hydrolases"/>
    <property type="match status" value="1"/>
</dbReference>
<sequence length="1580" mass="174594">MDISQWSAPKGAGAAFEAYAQAAVNIAVEHAHVVTCFLSRQQTELLIGLFSPVQLRFEPRHIWQHPVARVIHNYLEGVARRKCGPSCLEIGAHPRSINEHPAVKHRCFLPPAGRDVQRWNSAPRRGTANFIRRAVLRGQLYTDNFCTLGFHGCNHQAEVGLASYSLHDLCPREVACAMYRHGMHTLFAVLHLPPEALLPDGQYTNESYSALVLKDEIVVTYHGDSCAGYRHSKSTIQAWIRTTRVCGTHPVVIERVARIGVHFVLCITACAPAPMPYTPFPDLDYIFVYDVYPQVSGLLPSRVDTCVQIPRSIWQRLMLFGNTLDDEAFCCSRLMTYLRGISHKVTIGNVVANEGWRPDSHTLSVTVAAAYLTIAHDRWMRTQAISKGVKRLTVEHGQSFIRRCWEWVTGCTRKVAVSWYKSLTHWLSHGLVIDPSNWLFDASQNCRCCLFRRHRGPKAVLIRPSCRPGRVRSLDGQLLAAGMIGFKYDSKTRRYYIHCGSLTCHVPTFTGFDMHRVPHNGQVVCFEFLSEYREDPNSYLSIDLEGATSLADVPSCDGDLPSPTAPMPDLEFVGKTDAAYAIARVPGGSTVLVPTDIVPGSWPPRPATGQPSSSQKSIDTVDAPALKPRSATGQSSSSQKSIDTVDAPALKPPVVIPKAFQAPQTDLKLQFGDVQPAQDVLYCCPDGSKIICGDLFKTTCHWLVNAANSNYLPGGGICGEFHRRFPDLFPVRGQRVRSAMYQRGAVNVIHAVAPDYRDKVDHRALLAAYRDACVRTQPAAFPVLGSGIYQVPYMESVKAWVDNHLPGDELYVHPGDRHRFILADLTNPVSVLTVTLNMARLANLAIAAEKPPFNKFLTDLTVSQGSVRYRFISGVPGAGKSTGVKNTGQLVITPTRELAIEWKERGFEACTAHVGCQRASGREVIVDEAPVHQPHLLLLIMQRAKSVTLLGDPKQIPALDFAHTGVTDALRLDLHPTTQLLITHRCPQDVTKFLAADYPGISSTSNVIRSLFWGCTAEGKVLVFTQAAKKIYPGAMTVHEAQGSTFDQTTLIATQDARGLICSSRAHAIVALTRHRKRCNVIDQPGLLAEIGLTDSMITMLLNQSMAPTPAPVVQPVRAPVESVVATLPPAFTDVAACLSAEAIGHTTQDLAAVIPPAPQLEQGTLFLPDRLDGKDEVTVIRLSDIVHCRLLAPRDRLSVVGTLVGRYGKLTLTPRAEFNLRQKSLWFLPSLENCLPDDVEVLELVNAMHDKGQTGELVLDLTSDDAACYRITFFQKDCNKFTTGDTLEHGRVGQGISAWPKTLCALFGPWFRAIEKRIVAQLPSGWFYGDLYTEADLHAHAMAVPDGIKVFENDFSEFDSTQNNVSLSLECELLTETGMPEWMVRLYWLQRAYWNLVAPDACLRGCWKKHSGEPGTLLFNTVWNMVVVNACYVFTDAVLHVYKGDDSVVLCRSFEEQPDAAHLITSCGLKLKVQFAGIGVFSHYIVAPGEGVVKDLLRTWGRMTEKNFSDSERSHDLCVAAQDFVNSVTSQGKEHLTIAVNCVYHRQPEGFFQVIWGAIQSVALGKADLTTYRLPIFRA</sequence>
<dbReference type="GO" id="GO:0006396">
    <property type="term" value="P:RNA processing"/>
    <property type="evidence" value="ECO:0007669"/>
    <property type="project" value="InterPro"/>
</dbReference>
<dbReference type="GO" id="GO:0004386">
    <property type="term" value="F:helicase activity"/>
    <property type="evidence" value="ECO:0007669"/>
    <property type="project" value="UniProtKB-KW"/>
</dbReference>
<dbReference type="GO" id="GO:0003723">
    <property type="term" value="F:RNA binding"/>
    <property type="evidence" value="ECO:0007669"/>
    <property type="project" value="InterPro"/>
</dbReference>
<evidence type="ECO:0000259" key="17">
    <source>
        <dbReference type="PROSITE" id="PS51657"/>
    </source>
</evidence>
<proteinExistence type="predicted"/>
<keyword evidence="8" id="KW-0378">Hydrolase</keyword>
<keyword evidence="2" id="KW-0696">RNA-directed RNA polymerase</keyword>
<evidence type="ECO:0000256" key="10">
    <source>
        <dbReference type="ARBA" id="ARBA00022807"/>
    </source>
</evidence>
<evidence type="ECO:0000256" key="11">
    <source>
        <dbReference type="ARBA" id="ARBA00022833"/>
    </source>
</evidence>
<dbReference type="Gene3D" id="3.40.50.300">
    <property type="entry name" value="P-loop containing nucleotide triphosphate hydrolases"/>
    <property type="match status" value="2"/>
</dbReference>
<evidence type="ECO:0000259" key="15">
    <source>
        <dbReference type="PROSITE" id="PS50507"/>
    </source>
</evidence>
<dbReference type="PROSITE" id="PS50507">
    <property type="entry name" value="RDRP_SSRNA_POS"/>
    <property type="match status" value="1"/>
</dbReference>
<keyword evidence="13" id="KW-0693">Viral RNA replication</keyword>
<comment type="cofactor">
    <cofactor evidence="1">
        <name>Mg(2+)</name>
        <dbReference type="ChEBI" id="CHEBI:18420"/>
    </cofactor>
</comment>
<dbReference type="Pfam" id="PF01661">
    <property type="entry name" value="Macro"/>
    <property type="match status" value="1"/>
</dbReference>
<dbReference type="CDD" id="cd21557">
    <property type="entry name" value="Macro_X_Nsp3-like"/>
    <property type="match status" value="1"/>
</dbReference>
<dbReference type="InterPro" id="IPR002589">
    <property type="entry name" value="Macro_dom"/>
</dbReference>
<keyword evidence="11" id="KW-0862">Zinc</keyword>
<dbReference type="InterPro" id="IPR002588">
    <property type="entry name" value="Alphavirus-like_MT_dom"/>
</dbReference>
<evidence type="ECO:0000259" key="16">
    <source>
        <dbReference type="PROSITE" id="PS51154"/>
    </source>
</evidence>
<dbReference type="GO" id="GO:0006508">
    <property type="term" value="P:proteolysis"/>
    <property type="evidence" value="ECO:0007669"/>
    <property type="project" value="UniProtKB-KW"/>
</dbReference>
<dbReference type="GO" id="GO:0016556">
    <property type="term" value="P:mRNA modification"/>
    <property type="evidence" value="ECO:0007669"/>
    <property type="project" value="InterPro"/>
</dbReference>
<feature type="domain" description="(+)RNA virus helicase C-terminal" evidence="17">
    <location>
        <begin position="833"/>
        <end position="1125"/>
    </location>
</feature>
<dbReference type="GO" id="GO:0039694">
    <property type="term" value="P:viral RNA genome replication"/>
    <property type="evidence" value="ECO:0007669"/>
    <property type="project" value="InterPro"/>
</dbReference>
<dbReference type="InterPro" id="IPR043502">
    <property type="entry name" value="DNA/RNA_pol_sf"/>
</dbReference>
<dbReference type="Pfam" id="PF01660">
    <property type="entry name" value="Vmethyltransf"/>
    <property type="match status" value="1"/>
</dbReference>
<dbReference type="Proteomes" id="UP000105926">
    <property type="component" value="Segment"/>
</dbReference>
<evidence type="ECO:0000256" key="7">
    <source>
        <dbReference type="ARBA" id="ARBA00022741"/>
    </source>
</evidence>
<evidence type="ECO:0000256" key="6">
    <source>
        <dbReference type="ARBA" id="ARBA00022723"/>
    </source>
</evidence>
<keyword evidence="5" id="KW-0548">Nucleotidyltransferase</keyword>
<dbReference type="GO" id="GO:0046872">
    <property type="term" value="F:metal ion binding"/>
    <property type="evidence" value="ECO:0007669"/>
    <property type="project" value="UniProtKB-KW"/>
</dbReference>
<keyword evidence="4" id="KW-0808">Transferase</keyword>
<evidence type="ECO:0000256" key="2">
    <source>
        <dbReference type="ARBA" id="ARBA00022484"/>
    </source>
</evidence>
<keyword evidence="20" id="KW-1185">Reference proteome</keyword>
<keyword evidence="12" id="KW-0067">ATP-binding</keyword>
<evidence type="ECO:0000256" key="13">
    <source>
        <dbReference type="ARBA" id="ARBA00022953"/>
    </source>
</evidence>
<dbReference type="InterPro" id="IPR007094">
    <property type="entry name" value="RNA-dir_pol_PSvirus"/>
</dbReference>
<evidence type="ECO:0000313" key="20">
    <source>
        <dbReference type="Proteomes" id="UP000105926"/>
    </source>
</evidence>
<dbReference type="GO" id="GO:0008234">
    <property type="term" value="F:cysteine-type peptidase activity"/>
    <property type="evidence" value="ECO:0007669"/>
    <property type="project" value="UniProtKB-KW"/>
</dbReference>
<dbReference type="SMART" id="SM00506">
    <property type="entry name" value="A1pp"/>
    <property type="match status" value="1"/>
</dbReference>
<dbReference type="RefSeq" id="YP_006576507.1">
    <property type="nucleotide sequence ID" value="NC_018382.1"/>
</dbReference>
<reference evidence="19 20" key="1">
    <citation type="journal article" date="2012" name="J. Virol.">
        <title>Bats Worldwide Carry Hepatitis E Virus-Related Viruses That Form a Putative Novel Genus within the Family Hepeviridae.</title>
        <authorList>
            <person name="Drexler J.F."/>
            <person name="Seelen A."/>
            <person name="Corman V.M."/>
            <person name="Fumie Tateno A."/>
            <person name="Cottontail V."/>
            <person name="Melim Zerbinati R."/>
            <person name="Gloza-Rausch F."/>
            <person name="Klose S.M."/>
            <person name="Adu-Sarkodie Y."/>
            <person name="Oppong S.K."/>
            <person name="Kalko E.K."/>
            <person name="Osterman A."/>
            <person name="Rasche A."/>
            <person name="Adam A."/>
            <person name="Muller M.A."/>
            <person name="Ulrich R.G."/>
            <person name="Leroy E.M."/>
            <person name="Lukashev A.N."/>
            <person name="Drosten C."/>
        </authorList>
    </citation>
    <scope>NUCLEOTIDE SEQUENCE [LARGE SCALE GENOMIC DNA]</scope>
    <source>
        <strain evidence="19">BatHEV/BS7/GE/2009</strain>
    </source>
</reference>
<feature type="domain" description="Macro" evidence="16">
    <location>
        <begin position="675"/>
        <end position="819"/>
    </location>
</feature>
<dbReference type="EMBL" id="JQ001749">
    <property type="protein sequence ID" value="AFP19142.1"/>
    <property type="molecule type" value="Genomic_RNA"/>
</dbReference>
<evidence type="ECO:0000256" key="8">
    <source>
        <dbReference type="ARBA" id="ARBA00022801"/>
    </source>
</evidence>
<dbReference type="SUPFAM" id="SSF56672">
    <property type="entry name" value="DNA/RNA polymerases"/>
    <property type="match status" value="1"/>
</dbReference>
<feature type="domain" description="Alphavirus-like MT" evidence="18">
    <location>
        <begin position="56"/>
        <end position="240"/>
    </location>
</feature>
<keyword evidence="10" id="KW-0788">Thiol protease</keyword>
<feature type="domain" description="RdRp catalytic" evidence="15">
    <location>
        <begin position="1349"/>
        <end position="1460"/>
    </location>
</feature>
<dbReference type="PROSITE" id="PS51154">
    <property type="entry name" value="MACRO"/>
    <property type="match status" value="1"/>
</dbReference>
<evidence type="ECO:0000256" key="14">
    <source>
        <dbReference type="SAM" id="MobiDB-lite"/>
    </source>
</evidence>
<dbReference type="GO" id="GO:0006351">
    <property type="term" value="P:DNA-templated transcription"/>
    <property type="evidence" value="ECO:0007669"/>
    <property type="project" value="InterPro"/>
</dbReference>
<dbReference type="GO" id="GO:0005524">
    <property type="term" value="F:ATP binding"/>
    <property type="evidence" value="ECO:0007669"/>
    <property type="project" value="UniProtKB-KW"/>
</dbReference>
<dbReference type="InterPro" id="IPR027351">
    <property type="entry name" value="(+)RNA_virus_helicase_core_dom"/>
</dbReference>
<dbReference type="PROSITE" id="PS51743">
    <property type="entry name" value="ALPHAVIRUS_MT"/>
    <property type="match status" value="1"/>
</dbReference>
<dbReference type="CDD" id="cd18809">
    <property type="entry name" value="SF1_C_RecD"/>
    <property type="match status" value="1"/>
</dbReference>
<dbReference type="InterPro" id="IPR001788">
    <property type="entry name" value="RNA-dep_RNA_pol_alsuvir"/>
</dbReference>
<dbReference type="Pfam" id="PF00978">
    <property type="entry name" value="RdRP_2"/>
    <property type="match status" value="1"/>
</dbReference>
<accession>I7FEV0</accession>
<dbReference type="KEGG" id="vg:13436209"/>
<dbReference type="Pfam" id="PF01443">
    <property type="entry name" value="Viral_helicase1"/>
    <property type="match status" value="1"/>
</dbReference>
<keyword evidence="3" id="KW-0645">Protease</keyword>
<feature type="compositionally biased region" description="Polar residues" evidence="14">
    <location>
        <begin position="609"/>
        <end position="618"/>
    </location>
</feature>
<evidence type="ECO:0000313" key="19">
    <source>
        <dbReference type="EMBL" id="AFP19142.1"/>
    </source>
</evidence>
<keyword evidence="7" id="KW-0547">Nucleotide-binding</keyword>
<dbReference type="GO" id="GO:0008174">
    <property type="term" value="F:mRNA methyltransferase activity"/>
    <property type="evidence" value="ECO:0007669"/>
    <property type="project" value="UniProtKB-UniRule"/>
</dbReference>